<dbReference type="InterPro" id="IPR029063">
    <property type="entry name" value="SAM-dependent_MTases_sf"/>
</dbReference>
<dbReference type="GO" id="GO:0009307">
    <property type="term" value="P:DNA restriction-modification system"/>
    <property type="evidence" value="ECO:0007669"/>
    <property type="project" value="InterPro"/>
</dbReference>
<dbReference type="EMBL" id="VXKE01000012">
    <property type="protein sequence ID" value="KAA8709862.1"/>
    <property type="molecule type" value="Genomic_DNA"/>
</dbReference>
<evidence type="ECO:0000256" key="5">
    <source>
        <dbReference type="ARBA" id="ARBA00047942"/>
    </source>
</evidence>
<dbReference type="GO" id="GO:0003676">
    <property type="term" value="F:nucleic acid binding"/>
    <property type="evidence" value="ECO:0007669"/>
    <property type="project" value="InterPro"/>
</dbReference>
<name>A0A5M9QQ89_9HELI</name>
<sequence>MFNPHNRRYTGAKTKLLAHIDSALIHCFDYTKKSDLRFFDVFAGTGVVSHYFMQKPEFKQFYINDFLYANFVIYQGFFAKESFSQEKLDSIRQEFLELDSAMLGENYYSLHFSGTFFSHNDCKFMGYIREKIQELLHTKAINQKEYFILLASLLYSVDKVANTVGHYDAYRKKSMLKDRLQFELIKPYVNPHIHTEIYQQDSNTLAKLLRAQNTKLDIAFIDPPYNSRQYSRFYHFLDTLAKNHSPKLYGIALKPKPENLSLYCTARAEEAFKDLVANLSNIARILVVTYNNTYNSKSSSSANKISLQALQNILESSGKTTLFTFPHTPFSSGKTDRKTSFKEHKECVFVCEIKQKPS</sequence>
<reference evidence="6 7" key="1">
    <citation type="submission" date="2019-09" db="EMBL/GenBank/DDBJ databases">
        <title>Draft genome sequence of various Type strains from the CCUG.</title>
        <authorList>
            <person name="Pineiro-Iglesias B."/>
            <person name="Tunovic T."/>
            <person name="Unosson C."/>
            <person name="Inganas E."/>
            <person name="Ohlen M."/>
            <person name="Cardew S."/>
            <person name="Jensie-Markopoulos S."/>
            <person name="Salva-Serra F."/>
            <person name="Jaen-Luchoro D."/>
            <person name="Karlsson R."/>
            <person name="Svensson-Stadler L."/>
            <person name="Chun J."/>
            <person name="Moore E."/>
        </authorList>
    </citation>
    <scope>NUCLEOTIDE SEQUENCE [LARGE SCALE GENOMIC DNA]</scope>
    <source>
        <strain evidence="6 7">CCUG 32756T</strain>
    </source>
</reference>
<gene>
    <name evidence="6" type="ORF">F4V45_04310</name>
</gene>
<dbReference type="GO" id="GO:0032259">
    <property type="term" value="P:methylation"/>
    <property type="evidence" value="ECO:0007669"/>
    <property type="project" value="UniProtKB-KW"/>
</dbReference>
<keyword evidence="2 6" id="KW-0489">Methyltransferase</keyword>
<dbReference type="AlphaFoldDB" id="A0A5M9QQ89"/>
<dbReference type="PROSITE" id="PS00092">
    <property type="entry name" value="N6_MTASE"/>
    <property type="match status" value="1"/>
</dbReference>
<dbReference type="SUPFAM" id="SSF53335">
    <property type="entry name" value="S-adenosyl-L-methionine-dependent methyltransferases"/>
    <property type="match status" value="1"/>
</dbReference>
<evidence type="ECO:0000256" key="4">
    <source>
        <dbReference type="ARBA" id="ARBA00022691"/>
    </source>
</evidence>
<evidence type="ECO:0000256" key="3">
    <source>
        <dbReference type="ARBA" id="ARBA00022679"/>
    </source>
</evidence>
<organism evidence="6 7">
    <name type="scientific">Helicobacter canis</name>
    <dbReference type="NCBI Taxonomy" id="29419"/>
    <lineage>
        <taxon>Bacteria</taxon>
        <taxon>Pseudomonadati</taxon>
        <taxon>Campylobacterota</taxon>
        <taxon>Epsilonproteobacteria</taxon>
        <taxon>Campylobacterales</taxon>
        <taxon>Helicobacteraceae</taxon>
        <taxon>Helicobacter</taxon>
    </lineage>
</organism>
<dbReference type="InterPro" id="IPR002052">
    <property type="entry name" value="DNA_methylase_N6_adenine_CS"/>
</dbReference>
<evidence type="ECO:0000313" key="7">
    <source>
        <dbReference type="Proteomes" id="UP000323707"/>
    </source>
</evidence>
<proteinExistence type="predicted"/>
<comment type="catalytic activity">
    <reaction evidence="5">
        <text>a 2'-deoxyadenosine in DNA + S-adenosyl-L-methionine = an N(6)-methyl-2'-deoxyadenosine in DNA + S-adenosyl-L-homocysteine + H(+)</text>
        <dbReference type="Rhea" id="RHEA:15197"/>
        <dbReference type="Rhea" id="RHEA-COMP:12418"/>
        <dbReference type="Rhea" id="RHEA-COMP:12419"/>
        <dbReference type="ChEBI" id="CHEBI:15378"/>
        <dbReference type="ChEBI" id="CHEBI:57856"/>
        <dbReference type="ChEBI" id="CHEBI:59789"/>
        <dbReference type="ChEBI" id="CHEBI:90615"/>
        <dbReference type="ChEBI" id="CHEBI:90616"/>
        <dbReference type="EC" id="2.1.1.72"/>
    </reaction>
</comment>
<dbReference type="RefSeq" id="WP_150337220.1">
    <property type="nucleotide sequence ID" value="NZ_JAERIX010000035.1"/>
</dbReference>
<evidence type="ECO:0000256" key="2">
    <source>
        <dbReference type="ARBA" id="ARBA00022603"/>
    </source>
</evidence>
<dbReference type="GO" id="GO:0009007">
    <property type="term" value="F:site-specific DNA-methyltransferase (adenine-specific) activity"/>
    <property type="evidence" value="ECO:0007669"/>
    <property type="project" value="UniProtKB-EC"/>
</dbReference>
<keyword evidence="3 6" id="KW-0808">Transferase</keyword>
<dbReference type="EC" id="2.1.1.72" evidence="1"/>
<evidence type="ECO:0000313" key="6">
    <source>
        <dbReference type="EMBL" id="KAA8709862.1"/>
    </source>
</evidence>
<dbReference type="Proteomes" id="UP000323707">
    <property type="component" value="Unassembled WGS sequence"/>
</dbReference>
<evidence type="ECO:0000256" key="1">
    <source>
        <dbReference type="ARBA" id="ARBA00011900"/>
    </source>
</evidence>
<dbReference type="InterPro" id="IPR012327">
    <property type="entry name" value="MeTrfase_D12"/>
</dbReference>
<protein>
    <recommendedName>
        <fullName evidence="1">site-specific DNA-methyltransferase (adenine-specific)</fullName>
        <ecNumber evidence="1">2.1.1.72</ecNumber>
    </recommendedName>
</protein>
<accession>A0A5M9QQ89</accession>
<dbReference type="Pfam" id="PF02086">
    <property type="entry name" value="MethyltransfD12"/>
    <property type="match status" value="1"/>
</dbReference>
<keyword evidence="4" id="KW-0949">S-adenosyl-L-methionine</keyword>
<comment type="caution">
    <text evidence="6">The sequence shown here is derived from an EMBL/GenBank/DDBJ whole genome shotgun (WGS) entry which is preliminary data.</text>
</comment>